<dbReference type="Pfam" id="PF00041">
    <property type="entry name" value="fn3"/>
    <property type="match status" value="1"/>
</dbReference>
<protein>
    <recommendedName>
        <fullName evidence="1">Fibronectin type-III domain-containing protein</fullName>
    </recommendedName>
</protein>
<dbReference type="CDD" id="cd00063">
    <property type="entry name" value="FN3"/>
    <property type="match status" value="1"/>
</dbReference>
<proteinExistence type="predicted"/>
<feature type="domain" description="Fibronectin type-III" evidence="1">
    <location>
        <begin position="1"/>
        <end position="86"/>
    </location>
</feature>
<accession>A0ABD0R708</accession>
<dbReference type="EMBL" id="JAMKFB020000005">
    <property type="protein sequence ID" value="KAL0193501.1"/>
    <property type="molecule type" value="Genomic_DNA"/>
</dbReference>
<evidence type="ECO:0000313" key="2">
    <source>
        <dbReference type="EMBL" id="KAL0193501.1"/>
    </source>
</evidence>
<dbReference type="InterPro" id="IPR013783">
    <property type="entry name" value="Ig-like_fold"/>
</dbReference>
<evidence type="ECO:0000259" key="1">
    <source>
        <dbReference type="PROSITE" id="PS50853"/>
    </source>
</evidence>
<evidence type="ECO:0000313" key="3">
    <source>
        <dbReference type="Proteomes" id="UP001529510"/>
    </source>
</evidence>
<feature type="non-terminal residue" evidence="2">
    <location>
        <position position="1"/>
    </location>
</feature>
<comment type="caution">
    <text evidence="2">The sequence shown here is derived from an EMBL/GenBank/DDBJ whole genome shotgun (WGS) entry which is preliminary data.</text>
</comment>
<feature type="non-terminal residue" evidence="2">
    <location>
        <position position="86"/>
    </location>
</feature>
<dbReference type="Gene3D" id="2.60.40.10">
    <property type="entry name" value="Immunoglobulins"/>
    <property type="match status" value="1"/>
</dbReference>
<organism evidence="2 3">
    <name type="scientific">Cirrhinus mrigala</name>
    <name type="common">Mrigala</name>
    <dbReference type="NCBI Taxonomy" id="683832"/>
    <lineage>
        <taxon>Eukaryota</taxon>
        <taxon>Metazoa</taxon>
        <taxon>Chordata</taxon>
        <taxon>Craniata</taxon>
        <taxon>Vertebrata</taxon>
        <taxon>Euteleostomi</taxon>
        <taxon>Actinopterygii</taxon>
        <taxon>Neopterygii</taxon>
        <taxon>Teleostei</taxon>
        <taxon>Ostariophysi</taxon>
        <taxon>Cypriniformes</taxon>
        <taxon>Cyprinidae</taxon>
        <taxon>Labeoninae</taxon>
        <taxon>Labeonini</taxon>
        <taxon>Cirrhinus</taxon>
    </lineage>
</organism>
<dbReference type="PROSITE" id="PS50853">
    <property type="entry name" value="FN3"/>
    <property type="match status" value="1"/>
</dbReference>
<dbReference type="InterPro" id="IPR003961">
    <property type="entry name" value="FN3_dom"/>
</dbReference>
<gene>
    <name evidence="2" type="ORF">M9458_011797</name>
</gene>
<dbReference type="Proteomes" id="UP001529510">
    <property type="component" value="Unassembled WGS sequence"/>
</dbReference>
<keyword evidence="3" id="KW-1185">Reference proteome</keyword>
<name>A0ABD0R708_CIRMR</name>
<dbReference type="AlphaFoldDB" id="A0ABD0R708"/>
<dbReference type="SUPFAM" id="SSF49265">
    <property type="entry name" value="Fibronectin type III"/>
    <property type="match status" value="1"/>
</dbReference>
<dbReference type="InterPro" id="IPR036116">
    <property type="entry name" value="FN3_sf"/>
</dbReference>
<reference evidence="2 3" key="1">
    <citation type="submission" date="2024-05" db="EMBL/GenBank/DDBJ databases">
        <title>Genome sequencing and assembly of Indian major carp, Cirrhinus mrigala (Hamilton, 1822).</title>
        <authorList>
            <person name="Mohindra V."/>
            <person name="Chowdhury L.M."/>
            <person name="Lal K."/>
            <person name="Jena J.K."/>
        </authorList>
    </citation>
    <scope>NUCLEOTIDE SEQUENCE [LARGE SCALE GENOMIC DNA]</scope>
    <source>
        <strain evidence="2">CM1030</strain>
        <tissue evidence="2">Blood</tissue>
    </source>
</reference>
<sequence length="86" mass="9435">VGNITISDVSWDSFSVSWELDRGEVEGFLVEVSDPDGLSDGQNHTLSSQEFSLAVTDLSPSTFYRITLYGLYKGELLDPVFAEAIT</sequence>